<proteinExistence type="predicted"/>
<reference evidence="1 2" key="1">
    <citation type="submission" date="2018-06" db="EMBL/GenBank/DDBJ databases">
        <title>Extensive metabolic versatility and redundancy in microbially diverse, dynamic hydrothermal sediments.</title>
        <authorList>
            <person name="Dombrowski N."/>
            <person name="Teske A."/>
            <person name="Baker B.J."/>
        </authorList>
    </citation>
    <scope>NUCLEOTIDE SEQUENCE [LARGE SCALE GENOMIC DNA]</scope>
    <source>
        <strain evidence="1">B47_G16</strain>
    </source>
</reference>
<dbReference type="Proteomes" id="UP000279422">
    <property type="component" value="Unassembled WGS sequence"/>
</dbReference>
<name>A0A497E0V0_UNCAE</name>
<organism evidence="1 2">
    <name type="scientific">Aerophobetes bacterium</name>
    <dbReference type="NCBI Taxonomy" id="2030807"/>
    <lineage>
        <taxon>Bacteria</taxon>
        <taxon>Candidatus Aerophobota</taxon>
    </lineage>
</organism>
<evidence type="ECO:0000313" key="1">
    <source>
        <dbReference type="EMBL" id="RLE06590.1"/>
    </source>
</evidence>
<accession>A0A497E0V0</accession>
<sequence length="276" mass="32057">MPGIYLAIEAGIVSKEELSQARGKTNNIDNYASSKLHSKVAPILIEMEERGWIKTIKNRYADAWDYGVGPWGDAILALWGRSVHEKDIEKVKRIEETGNELPEMWFFKLTAKGKDHYKRLEVMHSLVDRILELQEKINQELECDLFISDYKIIKNLKTPCLSEEDFPSHIQSLSSLIQKMRIKELGGSGNETINFIENYLRQRGKDPRPVTENLRDISTLASGPPRHEGTSIRKRVEKVLKKWGFTQRPIDYRKLWETALKKYIESLEEFLRLLIT</sequence>
<dbReference type="EMBL" id="QMPZ01000247">
    <property type="protein sequence ID" value="RLE06590.1"/>
    <property type="molecule type" value="Genomic_DNA"/>
</dbReference>
<gene>
    <name evidence="1" type="ORF">DRJ00_09515</name>
</gene>
<dbReference type="AlphaFoldDB" id="A0A497E0V0"/>
<protein>
    <submittedName>
        <fullName evidence="1">Uncharacterized protein</fullName>
    </submittedName>
</protein>
<comment type="caution">
    <text evidence="1">The sequence shown here is derived from an EMBL/GenBank/DDBJ whole genome shotgun (WGS) entry which is preliminary data.</text>
</comment>
<evidence type="ECO:0000313" key="2">
    <source>
        <dbReference type="Proteomes" id="UP000279422"/>
    </source>
</evidence>